<dbReference type="AlphaFoldDB" id="A0A8H4V5L7"/>
<dbReference type="EMBL" id="JAAVMX010000005">
    <property type="protein sequence ID" value="KAF4508803.1"/>
    <property type="molecule type" value="Genomic_DNA"/>
</dbReference>
<feature type="compositionally biased region" description="Basic and acidic residues" evidence="1">
    <location>
        <begin position="59"/>
        <end position="69"/>
    </location>
</feature>
<feature type="region of interest" description="Disordered" evidence="1">
    <location>
        <begin position="176"/>
        <end position="200"/>
    </location>
</feature>
<feature type="compositionally biased region" description="Basic and acidic residues" evidence="1">
    <location>
        <begin position="36"/>
        <end position="45"/>
    </location>
</feature>
<organism evidence="2 3">
    <name type="scientific">Ophiocordyceps sinensis</name>
    <dbReference type="NCBI Taxonomy" id="72228"/>
    <lineage>
        <taxon>Eukaryota</taxon>
        <taxon>Fungi</taxon>
        <taxon>Dikarya</taxon>
        <taxon>Ascomycota</taxon>
        <taxon>Pezizomycotina</taxon>
        <taxon>Sordariomycetes</taxon>
        <taxon>Hypocreomycetidae</taxon>
        <taxon>Hypocreales</taxon>
        <taxon>Ophiocordycipitaceae</taxon>
        <taxon>Ophiocordyceps</taxon>
    </lineage>
</organism>
<dbReference type="Proteomes" id="UP000557566">
    <property type="component" value="Unassembled WGS sequence"/>
</dbReference>
<name>A0A8H4V5L7_9HYPO</name>
<reference evidence="2 3" key="1">
    <citation type="journal article" date="2020" name="Genome Biol. Evol.">
        <title>A new high-quality draft genome assembly of the Chinese cordyceps Ophiocordyceps sinensis.</title>
        <authorList>
            <person name="Shu R."/>
            <person name="Zhang J."/>
            <person name="Meng Q."/>
            <person name="Zhang H."/>
            <person name="Zhou G."/>
            <person name="Li M."/>
            <person name="Wu P."/>
            <person name="Zhao Y."/>
            <person name="Chen C."/>
            <person name="Qin Q."/>
        </authorList>
    </citation>
    <scope>NUCLEOTIDE SEQUENCE [LARGE SCALE GENOMIC DNA]</scope>
    <source>
        <strain evidence="2 3">IOZ07</strain>
    </source>
</reference>
<evidence type="ECO:0000256" key="1">
    <source>
        <dbReference type="SAM" id="MobiDB-lite"/>
    </source>
</evidence>
<keyword evidence="3" id="KW-1185">Reference proteome</keyword>
<feature type="region of interest" description="Disordered" evidence="1">
    <location>
        <begin position="1"/>
        <end position="45"/>
    </location>
</feature>
<protein>
    <submittedName>
        <fullName evidence="2">Uncharacterized protein</fullName>
    </submittedName>
</protein>
<evidence type="ECO:0000313" key="2">
    <source>
        <dbReference type="EMBL" id="KAF4508803.1"/>
    </source>
</evidence>
<sequence>MPRELDRSRTGPSVNGGPKADREGRGMAHGQGQTEIETKIGEKARRVWPVGGGALVCDDFSHPGREKGGQEPTDAASEGEKPRGGSPKFVFALPLLLHLGRSLLGGCVCVRLVMFVSEQHQASCTAAQKTGGRTRGLTFVGAMARERRLSFRKQPWPWKHMYEQVLFRGRASYARRPNGTHMSQASMNRKHEIMGEKRGQ</sequence>
<feature type="compositionally biased region" description="Basic and acidic residues" evidence="1">
    <location>
        <begin position="189"/>
        <end position="200"/>
    </location>
</feature>
<accession>A0A8H4V5L7</accession>
<feature type="region of interest" description="Disordered" evidence="1">
    <location>
        <begin position="59"/>
        <end position="84"/>
    </location>
</feature>
<evidence type="ECO:0000313" key="3">
    <source>
        <dbReference type="Proteomes" id="UP000557566"/>
    </source>
</evidence>
<comment type="caution">
    <text evidence="2">The sequence shown here is derived from an EMBL/GenBank/DDBJ whole genome shotgun (WGS) entry which is preliminary data.</text>
</comment>
<gene>
    <name evidence="2" type="ORF">G6O67_005138</name>
</gene>
<proteinExistence type="predicted"/>